<comment type="caution">
    <text evidence="2">The sequence shown here is derived from an EMBL/GenBank/DDBJ whole genome shotgun (WGS) entry which is preliminary data.</text>
</comment>
<sequence>MKNEIKKTVIDIITILSSNDEDSWAKTFEKLGFELDVYYESSIYSLKKLYGGMGSFNDLVLHKNGTPLLRENDELEDLRHKLYKQLDHAIGLLKAGDLP</sequence>
<evidence type="ECO:0000313" key="3">
    <source>
        <dbReference type="Proteomes" id="UP000787201"/>
    </source>
</evidence>
<dbReference type="RefSeq" id="WP_094918303.1">
    <property type="nucleotide sequence ID" value="NZ_JAHLTI010000003.1"/>
</dbReference>
<gene>
    <name evidence="2" type="ORF">KQV47_06580</name>
</gene>
<dbReference type="InterPro" id="IPR054239">
    <property type="entry name" value="DUF6966"/>
</dbReference>
<proteinExistence type="predicted"/>
<feature type="domain" description="DUF6966" evidence="1">
    <location>
        <begin position="18"/>
        <end position="67"/>
    </location>
</feature>
<evidence type="ECO:0000313" key="2">
    <source>
        <dbReference type="EMBL" id="MBU5923857.1"/>
    </source>
</evidence>
<evidence type="ECO:0000259" key="1">
    <source>
        <dbReference type="Pfam" id="PF22294"/>
    </source>
</evidence>
<keyword evidence="3" id="KW-1185">Reference proteome</keyword>
<dbReference type="Pfam" id="PF22294">
    <property type="entry name" value="DUF6966"/>
    <property type="match status" value="1"/>
</dbReference>
<reference evidence="2 3" key="1">
    <citation type="submission" date="2021-06" db="EMBL/GenBank/DDBJ databases">
        <authorList>
            <person name="Stanton E."/>
        </authorList>
    </citation>
    <scope>NUCLEOTIDE SEQUENCE [LARGE SCALE GENOMIC DNA]</scope>
    <source>
        <strain evidence="2 3">2021EL-00146</strain>
    </source>
</reference>
<name>A0ABS6GDV1_9ENTR</name>
<accession>A0ABS6GDV1</accession>
<organism evidence="2 3">
    <name type="scientific">Enterobacter sichuanensis</name>
    <dbReference type="NCBI Taxonomy" id="2071710"/>
    <lineage>
        <taxon>Bacteria</taxon>
        <taxon>Pseudomonadati</taxon>
        <taxon>Pseudomonadota</taxon>
        <taxon>Gammaproteobacteria</taxon>
        <taxon>Enterobacterales</taxon>
        <taxon>Enterobacteriaceae</taxon>
        <taxon>Enterobacter</taxon>
        <taxon>Enterobacter cloacae complex</taxon>
    </lineage>
</organism>
<dbReference type="Proteomes" id="UP000787201">
    <property type="component" value="Unassembled WGS sequence"/>
</dbReference>
<dbReference type="EMBL" id="JAHLTI010000003">
    <property type="protein sequence ID" value="MBU5923857.1"/>
    <property type="molecule type" value="Genomic_DNA"/>
</dbReference>
<protein>
    <recommendedName>
        <fullName evidence="1">DUF6966 domain-containing protein</fullName>
    </recommendedName>
</protein>